<name>A0A183CPW1_GLOPA</name>
<dbReference type="AlphaFoldDB" id="A0A183CPW1"/>
<protein>
    <submittedName>
        <fullName evidence="2">FTH domain-containing protein</fullName>
    </submittedName>
</protein>
<keyword evidence="1" id="KW-1185">Reference proteome</keyword>
<dbReference type="Proteomes" id="UP000050741">
    <property type="component" value="Unassembled WGS sequence"/>
</dbReference>
<evidence type="ECO:0000313" key="1">
    <source>
        <dbReference type="Proteomes" id="UP000050741"/>
    </source>
</evidence>
<reference evidence="1" key="2">
    <citation type="submission" date="2014-05" db="EMBL/GenBank/DDBJ databases">
        <title>The genome and life-stage specific transcriptomes of Globodera pallida elucidate key aspects of plant parasitism by a cyst nematode.</title>
        <authorList>
            <person name="Cotton J.A."/>
            <person name="Lilley C.J."/>
            <person name="Jones L.M."/>
            <person name="Kikuchi T."/>
            <person name="Reid A.J."/>
            <person name="Thorpe P."/>
            <person name="Tsai I.J."/>
            <person name="Beasley H."/>
            <person name="Blok V."/>
            <person name="Cock P.J.A."/>
            <person name="Van den Akker S.E."/>
            <person name="Holroyd N."/>
            <person name="Hunt M."/>
            <person name="Mantelin S."/>
            <person name="Naghra H."/>
            <person name="Pain A."/>
            <person name="Palomares-Rius J.E."/>
            <person name="Zarowiecki M."/>
            <person name="Berriman M."/>
            <person name="Jones J.T."/>
            <person name="Urwin P.E."/>
        </authorList>
    </citation>
    <scope>NUCLEOTIDE SEQUENCE [LARGE SCALE GENOMIC DNA]</scope>
    <source>
        <strain evidence="1">Lindley</strain>
    </source>
</reference>
<evidence type="ECO:0000313" key="2">
    <source>
        <dbReference type="WBParaSite" id="GPLIN_001491900"/>
    </source>
</evidence>
<reference evidence="1" key="1">
    <citation type="submission" date="2013-12" db="EMBL/GenBank/DDBJ databases">
        <authorList>
            <person name="Aslett M."/>
        </authorList>
    </citation>
    <scope>NUCLEOTIDE SEQUENCE [LARGE SCALE GENOMIC DNA]</scope>
    <source>
        <strain evidence="1">Lindley</strain>
    </source>
</reference>
<reference evidence="2" key="3">
    <citation type="submission" date="2016-06" db="UniProtKB">
        <authorList>
            <consortium name="WormBaseParasite"/>
        </authorList>
    </citation>
    <scope>IDENTIFICATION</scope>
</reference>
<dbReference type="WBParaSite" id="GPLIN_001491900">
    <property type="protein sequence ID" value="GPLIN_001491900"/>
    <property type="gene ID" value="GPLIN_001491900"/>
</dbReference>
<proteinExistence type="predicted"/>
<accession>A0A183CPW1</accession>
<sequence>MIISRSRSIKFCFVCADVLFEVFKFCGPFELGLKVALLSNRFDFLVDAHFNSMEWSLGQLYISRAFKGNGAKIAKFVGAKFERLLPIPREPLPDNVIGFEYLEIRYIDGSVIDFLQRIRRLFDSKGANLSIRIYNDQNGSLEIICKKIWPLFKDNIFGISLSPPELDPLREFSPTILRGCTKLRMEGLKMAFVNSTKPVNFIICLDHCPSTDIVPFELRNKLTEEKLELRHFDGDEWLLVRCPIELDGEKWVEWKNDALVELKGYYNRNSVYIRLEDSEIDDG</sequence>
<organism evidence="1 2">
    <name type="scientific">Globodera pallida</name>
    <name type="common">Potato cyst nematode worm</name>
    <name type="synonym">Heterodera pallida</name>
    <dbReference type="NCBI Taxonomy" id="36090"/>
    <lineage>
        <taxon>Eukaryota</taxon>
        <taxon>Metazoa</taxon>
        <taxon>Ecdysozoa</taxon>
        <taxon>Nematoda</taxon>
        <taxon>Chromadorea</taxon>
        <taxon>Rhabditida</taxon>
        <taxon>Tylenchina</taxon>
        <taxon>Tylenchomorpha</taxon>
        <taxon>Tylenchoidea</taxon>
        <taxon>Heteroderidae</taxon>
        <taxon>Heteroderinae</taxon>
        <taxon>Globodera</taxon>
    </lineage>
</organism>